<dbReference type="AlphaFoldDB" id="A0A6A2WSE1"/>
<reference evidence="1" key="1">
    <citation type="submission" date="2019-09" db="EMBL/GenBank/DDBJ databases">
        <title>Draft genome information of white flower Hibiscus syriacus.</title>
        <authorList>
            <person name="Kim Y.-M."/>
        </authorList>
    </citation>
    <scope>NUCLEOTIDE SEQUENCE [LARGE SCALE GENOMIC DNA]</scope>
    <source>
        <strain evidence="1">YM2019G1</strain>
    </source>
</reference>
<comment type="caution">
    <text evidence="1">The sequence shown here is derived from an EMBL/GenBank/DDBJ whole genome shotgun (WGS) entry which is preliminary data.</text>
</comment>
<gene>
    <name evidence="1" type="ORF">F3Y22_tig00112912pilonHSYRG00009</name>
</gene>
<evidence type="ECO:0000313" key="2">
    <source>
        <dbReference type="Proteomes" id="UP000436088"/>
    </source>
</evidence>
<sequence length="118" mass="13208">MARDGNNLKDVRQWLGVNSGSSHGWSDGQWSPRVGWELEGQAMMIDDILGLENPNLIGFGSGRLVILGRYDSYLMRRSGRGMAQFLCDEDGRPSLGMITRFLRDEDDMLSRGDTAPTR</sequence>
<dbReference type="Proteomes" id="UP000436088">
    <property type="component" value="Unassembled WGS sequence"/>
</dbReference>
<dbReference type="EMBL" id="VEPZ02001667">
    <property type="protein sequence ID" value="KAE8663748.1"/>
    <property type="molecule type" value="Genomic_DNA"/>
</dbReference>
<accession>A0A6A2WSE1</accession>
<keyword evidence="2" id="KW-1185">Reference proteome</keyword>
<organism evidence="1 2">
    <name type="scientific">Hibiscus syriacus</name>
    <name type="common">Rose of Sharon</name>
    <dbReference type="NCBI Taxonomy" id="106335"/>
    <lineage>
        <taxon>Eukaryota</taxon>
        <taxon>Viridiplantae</taxon>
        <taxon>Streptophyta</taxon>
        <taxon>Embryophyta</taxon>
        <taxon>Tracheophyta</taxon>
        <taxon>Spermatophyta</taxon>
        <taxon>Magnoliopsida</taxon>
        <taxon>eudicotyledons</taxon>
        <taxon>Gunneridae</taxon>
        <taxon>Pentapetalae</taxon>
        <taxon>rosids</taxon>
        <taxon>malvids</taxon>
        <taxon>Malvales</taxon>
        <taxon>Malvaceae</taxon>
        <taxon>Malvoideae</taxon>
        <taxon>Hibiscus</taxon>
    </lineage>
</organism>
<evidence type="ECO:0000313" key="1">
    <source>
        <dbReference type="EMBL" id="KAE8663748.1"/>
    </source>
</evidence>
<proteinExistence type="predicted"/>
<name>A0A6A2WSE1_HIBSY</name>
<protein>
    <submittedName>
        <fullName evidence="1">Uncharacterized protein</fullName>
    </submittedName>
</protein>